<comment type="caution">
    <text evidence="1">The sequence shown here is derived from an EMBL/GenBank/DDBJ whole genome shotgun (WGS) entry which is preliminary data.</text>
</comment>
<gene>
    <name evidence="1" type="ORF">GV64_08505</name>
</gene>
<accession>A0A081K9F4</accession>
<dbReference type="Proteomes" id="UP000027997">
    <property type="component" value="Unassembled WGS sequence"/>
</dbReference>
<reference evidence="1 2" key="1">
    <citation type="submission" date="2014-06" db="EMBL/GenBank/DDBJ databases">
        <title>Whole Genome Sequences of Three Symbiotic Endozoicomonas Bacteria.</title>
        <authorList>
            <person name="Neave M.J."/>
            <person name="Apprill A."/>
            <person name="Voolstra C.R."/>
        </authorList>
    </citation>
    <scope>NUCLEOTIDE SEQUENCE [LARGE SCALE GENOMIC DNA]</scope>
    <source>
        <strain evidence="1 2">DSM 22380</strain>
    </source>
</reference>
<dbReference type="AlphaFoldDB" id="A0A081K9F4"/>
<dbReference type="EMBL" id="JOJP01000001">
    <property type="protein sequence ID" value="KEI70780.1"/>
    <property type="molecule type" value="Genomic_DNA"/>
</dbReference>
<proteinExistence type="predicted"/>
<dbReference type="STRING" id="305900.GV64_08505"/>
<keyword evidence="2" id="KW-1185">Reference proteome</keyword>
<evidence type="ECO:0000313" key="1">
    <source>
        <dbReference type="EMBL" id="KEI70780.1"/>
    </source>
</evidence>
<name>A0A081K9F4_9GAMM</name>
<evidence type="ECO:0000313" key="2">
    <source>
        <dbReference type="Proteomes" id="UP000027997"/>
    </source>
</evidence>
<sequence>MQDFFSAIAKALSKNSDNVAGQSAKRTDEIALIAKQADEAEDSLHSATYNEKNKGQVFHRAL</sequence>
<protein>
    <submittedName>
        <fullName evidence="1">Uncharacterized protein</fullName>
    </submittedName>
</protein>
<dbReference type="RefSeq" id="WP_020580605.1">
    <property type="nucleotide sequence ID" value="NZ_JOJP01000001.1"/>
</dbReference>
<organism evidence="1 2">
    <name type="scientific">Endozoicomonas elysicola</name>
    <dbReference type="NCBI Taxonomy" id="305900"/>
    <lineage>
        <taxon>Bacteria</taxon>
        <taxon>Pseudomonadati</taxon>
        <taxon>Pseudomonadota</taxon>
        <taxon>Gammaproteobacteria</taxon>
        <taxon>Oceanospirillales</taxon>
        <taxon>Endozoicomonadaceae</taxon>
        <taxon>Endozoicomonas</taxon>
    </lineage>
</organism>